<name>A0ABQ2CEP2_9MICC</name>
<dbReference type="InterPro" id="IPR019734">
    <property type="entry name" value="TPR_rpt"/>
</dbReference>
<reference evidence="3" key="1">
    <citation type="journal article" date="2019" name="Int. J. Syst. Evol. Microbiol.">
        <title>The Global Catalogue of Microorganisms (GCM) 10K type strain sequencing project: providing services to taxonomists for standard genome sequencing and annotation.</title>
        <authorList>
            <consortium name="The Broad Institute Genomics Platform"/>
            <consortium name="The Broad Institute Genome Sequencing Center for Infectious Disease"/>
            <person name="Wu L."/>
            <person name="Ma J."/>
        </authorList>
    </citation>
    <scope>NUCLEOTIDE SEQUENCE [LARGE SCALE GENOMIC DNA]</scope>
    <source>
        <strain evidence="3">CGMCC 1.3601</strain>
    </source>
</reference>
<proteinExistence type="predicted"/>
<organism evidence="2 3">
    <name type="scientific">Pseudarthrobacter scleromae</name>
    <dbReference type="NCBI Taxonomy" id="158897"/>
    <lineage>
        <taxon>Bacteria</taxon>
        <taxon>Bacillati</taxon>
        <taxon>Actinomycetota</taxon>
        <taxon>Actinomycetes</taxon>
        <taxon>Micrococcales</taxon>
        <taxon>Micrococcaceae</taxon>
        <taxon>Pseudarthrobacter</taxon>
    </lineage>
</organism>
<accession>A0ABQ2CEP2</accession>
<evidence type="ECO:0008006" key="4">
    <source>
        <dbReference type="Google" id="ProtNLM"/>
    </source>
</evidence>
<dbReference type="Pfam" id="PF13432">
    <property type="entry name" value="TPR_16"/>
    <property type="match status" value="1"/>
</dbReference>
<dbReference type="SUPFAM" id="SSF48452">
    <property type="entry name" value="TPR-like"/>
    <property type="match status" value="1"/>
</dbReference>
<dbReference type="PANTHER" id="PTHR12558:SF13">
    <property type="entry name" value="CELL DIVISION CYCLE PROTEIN 27 HOMOLOG"/>
    <property type="match status" value="1"/>
</dbReference>
<dbReference type="SMART" id="SM00028">
    <property type="entry name" value="TPR"/>
    <property type="match status" value="4"/>
</dbReference>
<dbReference type="EMBL" id="BMKV01000002">
    <property type="protein sequence ID" value="GGI76655.1"/>
    <property type="molecule type" value="Genomic_DNA"/>
</dbReference>
<dbReference type="Proteomes" id="UP000658754">
    <property type="component" value="Unassembled WGS sequence"/>
</dbReference>
<feature type="repeat" description="TPR" evidence="1">
    <location>
        <begin position="324"/>
        <end position="357"/>
    </location>
</feature>
<gene>
    <name evidence="2" type="ORF">GCM10007175_12140</name>
</gene>
<protein>
    <recommendedName>
        <fullName evidence="4">Tetratricopeptide repeat protein</fullName>
    </recommendedName>
</protein>
<comment type="caution">
    <text evidence="2">The sequence shown here is derived from an EMBL/GenBank/DDBJ whole genome shotgun (WGS) entry which is preliminary data.</text>
</comment>
<evidence type="ECO:0000313" key="3">
    <source>
        <dbReference type="Proteomes" id="UP000658754"/>
    </source>
</evidence>
<dbReference type="Gene3D" id="1.25.40.10">
    <property type="entry name" value="Tetratricopeptide repeat domain"/>
    <property type="match status" value="1"/>
</dbReference>
<evidence type="ECO:0000313" key="2">
    <source>
        <dbReference type="EMBL" id="GGI76655.1"/>
    </source>
</evidence>
<keyword evidence="3" id="KW-1185">Reference proteome</keyword>
<keyword evidence="1" id="KW-0802">TPR repeat</keyword>
<dbReference type="PANTHER" id="PTHR12558">
    <property type="entry name" value="CELL DIVISION CYCLE 16,23,27"/>
    <property type="match status" value="1"/>
</dbReference>
<dbReference type="PROSITE" id="PS50005">
    <property type="entry name" value="TPR"/>
    <property type="match status" value="1"/>
</dbReference>
<dbReference type="InterPro" id="IPR011990">
    <property type="entry name" value="TPR-like_helical_dom_sf"/>
</dbReference>
<evidence type="ECO:0000256" key="1">
    <source>
        <dbReference type="PROSITE-ProRule" id="PRU00339"/>
    </source>
</evidence>
<sequence>MFCVSASIHSPISFGVVKTVLQHFNLTPDEHPDDLSLSLRLLYPLNTKLAAKVRIGTTSLTDAATSNEQIRFFQHQRARRSYIKIARYVREAFGPIEIDVTDAEALDRPSRDFLDAAVRVGGWSVQLRFDSGGHESVPHFSAEEQSLLNMLSPSARKDHAGQIVTMAFDYVNSGDAWTALNLGHLLQEVEQSPRVWNLLALAHAMVNETVQAEFYYDRWSTSKEPLDAIRALYGKAMLYARHHPDGLRSLARSEALLNEAYALIPQLGSQERAEDRVVFDEVFNRNGYALILFRRGHVDEAIRLLREGIKRLTQTGEKVAIHRSVLIYNLAQCYKQTGNLTAAIATYAELLDVDPRMPEYHLEAAKCHASAGDLEAALAACRQAVELDDSLASAWCLIGVYEGEIGSHGVAADAHARAASLDPASYVHPTNLVYSLILADRVDEATQHVDGWIHSTLPKEEAERRASLSAEIAIRQDRCAEALELIEAGLALFPDSDVLAANREALLGMHV</sequence>